<dbReference type="EnsemblPlants" id="KQJ83819">
    <property type="protein sequence ID" value="KQJ83819"/>
    <property type="gene ID" value="BRADI_5g17040v3"/>
</dbReference>
<sequence>MPERGLPGGAAVGPHRVRPDQIDPDWLYALQHVLPQIDARTYVAEDPASGGAELPFRADTHGEVINAPVPSPARERSKRRVEEENLSADDSPIPSPARARGKRRMEENPSAEIPWYQANPNIDKDFRVFLQHARMVNARLVLEKDGQVVRYEQVPESAAGAFAFGEKEKVAVTSTNNGPASESEFPSESHGPGFSALCQKGLHGLVWPTHIMKRPESRFKERLMQVLSKPFSQREYDQLVHRASIHIAATKERRTRAGVKYFPSTHEKNKSYFDSFPDLEEQVKSTSYPNQLSLLRGFFFWLKNIGHEDQFRPWRDDFTHYKVISSME</sequence>
<protein>
    <submittedName>
        <fullName evidence="2 3">Uncharacterized protein</fullName>
    </submittedName>
</protein>
<reference evidence="2 3" key="1">
    <citation type="journal article" date="2010" name="Nature">
        <title>Genome sequencing and analysis of the model grass Brachypodium distachyon.</title>
        <authorList>
            <consortium name="International Brachypodium Initiative"/>
        </authorList>
    </citation>
    <scope>NUCLEOTIDE SEQUENCE [LARGE SCALE GENOMIC DNA]</scope>
    <source>
        <strain evidence="2">Bd21</strain>
        <strain evidence="3">cv. Bd21</strain>
    </source>
</reference>
<dbReference type="OrthoDB" id="298344at2759"/>
<evidence type="ECO:0000313" key="3">
    <source>
        <dbReference type="EnsemblPlants" id="KQJ83819"/>
    </source>
</evidence>
<keyword evidence="4" id="KW-1185">Reference proteome</keyword>
<gene>
    <name evidence="3" type="primary">LOC100836527</name>
    <name evidence="2" type="ORF">BRADI_5g17040v3</name>
</gene>
<accession>I1J052</accession>
<evidence type="ECO:0000313" key="4">
    <source>
        <dbReference type="Proteomes" id="UP000008810"/>
    </source>
</evidence>
<dbReference type="Gramene" id="KQJ83819">
    <property type="protein sequence ID" value="KQJ83819"/>
    <property type="gene ID" value="BRADI_5g17040v3"/>
</dbReference>
<evidence type="ECO:0000313" key="2">
    <source>
        <dbReference type="EMBL" id="KQJ83819.1"/>
    </source>
</evidence>
<name>I1J052_BRADI</name>
<dbReference type="Proteomes" id="UP000008810">
    <property type="component" value="Chromosome 5"/>
</dbReference>
<dbReference type="EMBL" id="CM000884">
    <property type="protein sequence ID" value="KQJ83819.1"/>
    <property type="molecule type" value="Genomic_DNA"/>
</dbReference>
<reference evidence="2" key="2">
    <citation type="submission" date="2017-06" db="EMBL/GenBank/DDBJ databases">
        <title>WGS assembly of Brachypodium distachyon.</title>
        <authorList>
            <consortium name="The International Brachypodium Initiative"/>
            <person name="Lucas S."/>
            <person name="Harmon-Smith M."/>
            <person name="Lail K."/>
            <person name="Tice H."/>
            <person name="Grimwood J."/>
            <person name="Bruce D."/>
            <person name="Barry K."/>
            <person name="Shu S."/>
            <person name="Lindquist E."/>
            <person name="Wang M."/>
            <person name="Pitluck S."/>
            <person name="Vogel J.P."/>
            <person name="Garvin D.F."/>
            <person name="Mockler T.C."/>
            <person name="Schmutz J."/>
            <person name="Rokhsar D."/>
            <person name="Bevan M.W."/>
        </authorList>
    </citation>
    <scope>NUCLEOTIDE SEQUENCE</scope>
    <source>
        <strain evidence="2">Bd21</strain>
    </source>
</reference>
<reference evidence="3" key="3">
    <citation type="submission" date="2018-08" db="UniProtKB">
        <authorList>
            <consortium name="EnsemblPlants"/>
        </authorList>
    </citation>
    <scope>IDENTIFICATION</scope>
    <source>
        <strain evidence="3">cv. Bd21</strain>
    </source>
</reference>
<dbReference type="OMA" id="NIGHEDQ"/>
<evidence type="ECO:0000256" key="1">
    <source>
        <dbReference type="SAM" id="MobiDB-lite"/>
    </source>
</evidence>
<dbReference type="KEGG" id="bdi:100836527"/>
<proteinExistence type="predicted"/>
<feature type="compositionally biased region" description="Gly residues" evidence="1">
    <location>
        <begin position="1"/>
        <end position="11"/>
    </location>
</feature>
<dbReference type="PANTHER" id="PTHR34194">
    <property type="entry name" value="F14J8.16 PROTEIN"/>
    <property type="match status" value="1"/>
</dbReference>
<dbReference type="eggNOG" id="ENOG502S39P">
    <property type="taxonomic scope" value="Eukaryota"/>
</dbReference>
<dbReference type="AlphaFoldDB" id="I1J052"/>
<feature type="region of interest" description="Disordered" evidence="1">
    <location>
        <begin position="1"/>
        <end position="20"/>
    </location>
</feature>
<dbReference type="ExpressionAtlas" id="I1J052">
    <property type="expression patterns" value="baseline"/>
</dbReference>
<feature type="region of interest" description="Disordered" evidence="1">
    <location>
        <begin position="47"/>
        <end position="108"/>
    </location>
</feature>
<dbReference type="RefSeq" id="XP_003581465.1">
    <property type="nucleotide sequence ID" value="XM_003581417.4"/>
</dbReference>
<organism evidence="3">
    <name type="scientific">Brachypodium distachyon</name>
    <name type="common">Purple false brome</name>
    <name type="synonym">Trachynia distachya</name>
    <dbReference type="NCBI Taxonomy" id="15368"/>
    <lineage>
        <taxon>Eukaryota</taxon>
        <taxon>Viridiplantae</taxon>
        <taxon>Streptophyta</taxon>
        <taxon>Embryophyta</taxon>
        <taxon>Tracheophyta</taxon>
        <taxon>Spermatophyta</taxon>
        <taxon>Magnoliopsida</taxon>
        <taxon>Liliopsida</taxon>
        <taxon>Poales</taxon>
        <taxon>Poaceae</taxon>
        <taxon>BOP clade</taxon>
        <taxon>Pooideae</taxon>
        <taxon>Stipodae</taxon>
        <taxon>Brachypodieae</taxon>
        <taxon>Brachypodium</taxon>
    </lineage>
</organism>
<dbReference type="HOGENOM" id="CLU_040723_0_0_1"/>
<dbReference type="GeneID" id="100836527"/>
<dbReference type="PANTHER" id="PTHR34194:SF31">
    <property type="entry name" value="OS04G0221000 PROTEIN"/>
    <property type="match status" value="1"/>
</dbReference>
<dbReference type="STRING" id="15368.I1J052"/>